<evidence type="ECO:0000256" key="22">
    <source>
        <dbReference type="SAM" id="MobiDB-lite"/>
    </source>
</evidence>
<dbReference type="Pfam" id="PF03552">
    <property type="entry name" value="Cellulose_synt"/>
    <property type="match status" value="2"/>
</dbReference>
<evidence type="ECO:0000256" key="10">
    <source>
        <dbReference type="ARBA" id="ARBA00022771"/>
    </source>
</evidence>
<comment type="similarity">
    <text evidence="4 21">Belongs to the glycosyltransferase 2 family. Plant cellulose synthase subfamily.</text>
</comment>
<feature type="binding site" evidence="19">
    <location>
        <position position="264"/>
    </location>
    <ligand>
        <name>UDP-alpha-D-glucose</name>
        <dbReference type="ChEBI" id="CHEBI:58885"/>
    </ligand>
</feature>
<dbReference type="InterPro" id="IPR029044">
    <property type="entry name" value="Nucleotide-diphossugar_trans"/>
</dbReference>
<feature type="active site" evidence="18">
    <location>
        <position position="634"/>
    </location>
</feature>
<feature type="transmembrane region" description="Helical" evidence="21">
    <location>
        <begin position="745"/>
        <end position="768"/>
    </location>
</feature>
<evidence type="ECO:0000256" key="16">
    <source>
        <dbReference type="ARBA" id="ARBA00023316"/>
    </source>
</evidence>
<evidence type="ECO:0000256" key="7">
    <source>
        <dbReference type="ARBA" id="ARBA00022679"/>
    </source>
</evidence>
<keyword evidence="10 21" id="KW-0863">Zinc-finger</keyword>
<accession>A0AAD6JBQ2</accession>
<feature type="binding site" evidence="19">
    <location>
        <position position="257"/>
    </location>
    <ligand>
        <name>UDP-alpha-D-glucose</name>
        <dbReference type="ChEBI" id="CHEBI:58885"/>
    </ligand>
</feature>
<keyword evidence="12 21" id="KW-0135">Cellulose biosynthesis</keyword>
<comment type="caution">
    <text evidence="24">The sequence shown here is derived from an EMBL/GenBank/DDBJ whole genome shotgun (WGS) entry which is preliminary data.</text>
</comment>
<feature type="region of interest" description="Disordered" evidence="22">
    <location>
        <begin position="114"/>
        <end position="154"/>
    </location>
</feature>
<sequence length="936" mass="105484">MESGAPICHTCGEQVGDDANGDLVVACHECNYPMCKSCFEYEIKEGRKVCLRCGSPYDENLPDDVEKKGSGNQSTMASQLNNSEDVGIHARHISSVSTVDSEINEESGNPVWKNRVESWKGKKNKKKKSSPKAETEPAQVPPEQQMEEKPSAEASEPLSIVYPIPRNKLAPYRAVIIMRLVILGLFFHYRITNPVDSAFGLWLTSVICEIWFAFSWVLDQFPKWNPVNRDTYIDRLSARYEREGEPSQLAGVDFFVSTVDPLKEPPLITANTVLSILAVDYPVDKVSCYVSDDGAAMLSFESLVETAEFARKWVPFCKKYAIEPRAPEFYFSQKIDYLKDKIQPSFVKERRAMKRDYEEYKVRVNAMVAKAQKTPEDGWTMQDGTPWPGNNSRDHPGMIQVFLGNTGARDMEGNELPRLVYVSREKRPGYQHHKKAGAENALVRVSAILTNAPYILNLDCDHYVNNSKAVREAMCILMDPQVGRDVCYVQFPQRFDGIDKSDRYANRNVVFFDVNMKGLDGIQGTSKKPAQDPAEIYRDAKREDLNAAIFNLKEIDNYDEHERSMLVSQLSFEKTFGLSSVFIESTLMENGGVPESANSSTLIKEAIHVIGCGYEEKTEWGKEIGWIYGSVTEDILSGFKMQCRGWRSIYCMPARPAFKGSAPINLSDRLHQVLRWALGSVEIFFSRHCPLWYGFGGGRLKWLQRLAYINTIVYPFTSLPLIAYCTIPAVCLLTGKFIIPTLSNLASMLFLGLFISIILTAVLELRWSGVSIEDLWRNEQFWVIGGVSAHLFAVFQGFLKMLAGIDTNFTVTSKAADDTEFGELYMVKWTTLLIPPTTLLIINIVGVVAGFSDALNKGYEAWGPLFGKVFFAFWVILHLYPFLKGLMGRQNRTPTIVVLWSVLLASVFSLVWVKINPFVNKVDNTLVAETCISIDC</sequence>
<evidence type="ECO:0000256" key="3">
    <source>
        <dbReference type="ARBA" id="ARBA00004768"/>
    </source>
</evidence>
<evidence type="ECO:0000256" key="12">
    <source>
        <dbReference type="ARBA" id="ARBA00022916"/>
    </source>
</evidence>
<feature type="transmembrane region" description="Helical" evidence="21">
    <location>
        <begin position="712"/>
        <end position="733"/>
    </location>
</feature>
<evidence type="ECO:0000256" key="14">
    <source>
        <dbReference type="ARBA" id="ARBA00023136"/>
    </source>
</evidence>
<dbReference type="Gene3D" id="3.90.550.10">
    <property type="entry name" value="Spore Coat Polysaccharide Biosynthesis Protein SpsA, Chain A"/>
    <property type="match status" value="1"/>
</dbReference>
<comment type="cofactor">
    <cofactor evidence="21">
        <name>Zn(2+)</name>
        <dbReference type="ChEBI" id="CHEBI:29105"/>
    </cofactor>
    <text evidence="21">Binds 2 Zn(2+) ions per subunit.</text>
</comment>
<evidence type="ECO:0000256" key="21">
    <source>
        <dbReference type="RuleBase" id="RU361116"/>
    </source>
</evidence>
<keyword evidence="7 21" id="KW-0808">Transferase</keyword>
<dbReference type="Pfam" id="PF14569">
    <property type="entry name" value="zf-UDP"/>
    <property type="match status" value="1"/>
</dbReference>
<evidence type="ECO:0000256" key="19">
    <source>
        <dbReference type="PIRSR" id="PIRSR605150-2"/>
    </source>
</evidence>
<dbReference type="GO" id="GO:0030244">
    <property type="term" value="P:cellulose biosynthetic process"/>
    <property type="evidence" value="ECO:0007669"/>
    <property type="project" value="UniProtKB-KW"/>
</dbReference>
<comment type="subcellular location">
    <subcellularLocation>
        <location evidence="2 21">Cell membrane</location>
        <topology evidence="2 21">Multi-pass membrane protein</topology>
    </subcellularLocation>
</comment>
<keyword evidence="8 21" id="KW-0812">Transmembrane</keyword>
<feature type="region of interest" description="Disordered" evidence="22">
    <location>
        <begin position="64"/>
        <end position="87"/>
    </location>
</feature>
<evidence type="ECO:0000256" key="5">
    <source>
        <dbReference type="ARBA" id="ARBA00022475"/>
    </source>
</evidence>
<keyword evidence="16 21" id="KW-0961">Cell wall biogenesis/degradation</keyword>
<comment type="catalytic activity">
    <reaction evidence="17 21">
        <text>[(1-&gt;4)-beta-D-glucosyl](n) + UDP-alpha-D-glucose = [(1-&gt;4)-beta-D-glucosyl](n+1) + UDP + H(+)</text>
        <dbReference type="Rhea" id="RHEA:19929"/>
        <dbReference type="Rhea" id="RHEA-COMP:10033"/>
        <dbReference type="Rhea" id="RHEA-COMP:10034"/>
        <dbReference type="ChEBI" id="CHEBI:15378"/>
        <dbReference type="ChEBI" id="CHEBI:18246"/>
        <dbReference type="ChEBI" id="CHEBI:58223"/>
        <dbReference type="ChEBI" id="CHEBI:58885"/>
        <dbReference type="EC" id="2.4.1.12"/>
    </reaction>
</comment>
<feature type="compositionally biased region" description="Basic residues" evidence="22">
    <location>
        <begin position="121"/>
        <end position="130"/>
    </location>
</feature>
<evidence type="ECO:0000256" key="2">
    <source>
        <dbReference type="ARBA" id="ARBA00004651"/>
    </source>
</evidence>
<feature type="binding site" evidence="19">
    <location>
        <position position="293"/>
    </location>
    <ligand>
        <name>UDP-alpha-D-glucose</name>
        <dbReference type="ChEBI" id="CHEBI:58885"/>
    </ligand>
</feature>
<keyword evidence="13 21" id="KW-1133">Transmembrane helix</keyword>
<dbReference type="SUPFAM" id="SSF53448">
    <property type="entry name" value="Nucleotide-diphospho-sugar transferases"/>
    <property type="match status" value="1"/>
</dbReference>
<keyword evidence="15" id="KW-0464">Manganese</keyword>
<dbReference type="PANTHER" id="PTHR13301">
    <property type="entry name" value="X-BOX TRANSCRIPTION FACTOR-RELATED"/>
    <property type="match status" value="1"/>
</dbReference>
<evidence type="ECO:0000256" key="13">
    <source>
        <dbReference type="ARBA" id="ARBA00022989"/>
    </source>
</evidence>
<dbReference type="InterPro" id="IPR013083">
    <property type="entry name" value="Znf_RING/FYVE/PHD"/>
</dbReference>
<comment type="caution">
    <text evidence="21">Lacks conserved residue(s) required for the propagation of feature annotation.</text>
</comment>
<dbReference type="Gene3D" id="3.30.40.10">
    <property type="entry name" value="Zinc/RING finger domain, C3HC4 (zinc finger)"/>
    <property type="match status" value="1"/>
</dbReference>
<keyword evidence="14 21" id="KW-0472">Membrane</keyword>
<feature type="binding site" evidence="20">
    <location>
        <position position="459"/>
    </location>
    <ligand>
        <name>Mn(2+)</name>
        <dbReference type="ChEBI" id="CHEBI:29035"/>
    </ligand>
</feature>
<feature type="active site" evidence="18">
    <location>
        <position position="293"/>
    </location>
</feature>
<evidence type="ECO:0000256" key="1">
    <source>
        <dbReference type="ARBA" id="ARBA00001936"/>
    </source>
</evidence>
<comment type="pathway">
    <text evidence="3 21">Glycan metabolism; plant cellulose biosynthesis.</text>
</comment>
<keyword evidence="9 21" id="KW-0479">Metal-binding</keyword>
<feature type="transmembrane region" description="Helical" evidence="21">
    <location>
        <begin position="864"/>
        <end position="883"/>
    </location>
</feature>
<dbReference type="GO" id="GO:0005886">
    <property type="term" value="C:plasma membrane"/>
    <property type="evidence" value="ECO:0007669"/>
    <property type="project" value="UniProtKB-SubCell"/>
</dbReference>
<proteinExistence type="inferred from homology"/>
<feature type="transmembrane region" description="Helical" evidence="21">
    <location>
        <begin position="832"/>
        <end position="852"/>
    </location>
</feature>
<dbReference type="Proteomes" id="UP001162972">
    <property type="component" value="Chromosome 4"/>
</dbReference>
<feature type="transmembrane region" description="Helical" evidence="21">
    <location>
        <begin position="895"/>
        <end position="915"/>
    </location>
</feature>
<organism evidence="24 25">
    <name type="scientific">Salix udensis</name>
    <dbReference type="NCBI Taxonomy" id="889485"/>
    <lineage>
        <taxon>Eukaryota</taxon>
        <taxon>Viridiplantae</taxon>
        <taxon>Streptophyta</taxon>
        <taxon>Embryophyta</taxon>
        <taxon>Tracheophyta</taxon>
        <taxon>Spermatophyta</taxon>
        <taxon>Magnoliopsida</taxon>
        <taxon>eudicotyledons</taxon>
        <taxon>Gunneridae</taxon>
        <taxon>Pentapetalae</taxon>
        <taxon>rosids</taxon>
        <taxon>fabids</taxon>
        <taxon>Malpighiales</taxon>
        <taxon>Salicaceae</taxon>
        <taxon>Saliceae</taxon>
        <taxon>Salix</taxon>
    </lineage>
</organism>
<feature type="domain" description="Cellulose synthase RING-type zinc finger" evidence="23">
    <location>
        <begin position="6"/>
        <end position="58"/>
    </location>
</feature>
<evidence type="ECO:0000256" key="6">
    <source>
        <dbReference type="ARBA" id="ARBA00022676"/>
    </source>
</evidence>
<feature type="binding site" evidence="19">
    <location>
        <position position="263"/>
    </location>
    <ligand>
        <name>UDP-alpha-D-glucose</name>
        <dbReference type="ChEBI" id="CHEBI:58885"/>
    </ligand>
</feature>
<evidence type="ECO:0000256" key="15">
    <source>
        <dbReference type="ARBA" id="ARBA00023211"/>
    </source>
</evidence>
<keyword evidence="5 21" id="KW-1003">Cell membrane</keyword>
<evidence type="ECO:0000313" key="25">
    <source>
        <dbReference type="Proteomes" id="UP001162972"/>
    </source>
</evidence>
<name>A0AAD6JBQ2_9ROSI</name>
<keyword evidence="25" id="KW-1185">Reference proteome</keyword>
<evidence type="ECO:0000256" key="4">
    <source>
        <dbReference type="ARBA" id="ARBA00007548"/>
    </source>
</evidence>
<dbReference type="EMBL" id="JAPFFJ010000018">
    <property type="protein sequence ID" value="KAJ6402212.1"/>
    <property type="molecule type" value="Genomic_DNA"/>
</dbReference>
<keyword evidence="6 21" id="KW-0328">Glycosyltransferase</keyword>
<dbReference type="SUPFAM" id="SSF57850">
    <property type="entry name" value="RING/U-box"/>
    <property type="match status" value="1"/>
</dbReference>
<evidence type="ECO:0000256" key="11">
    <source>
        <dbReference type="ARBA" id="ARBA00022833"/>
    </source>
</evidence>
<dbReference type="InterPro" id="IPR027934">
    <property type="entry name" value="CES_Znf_RING"/>
</dbReference>
<evidence type="ECO:0000256" key="18">
    <source>
        <dbReference type="PIRSR" id="PIRSR605150-1"/>
    </source>
</evidence>
<evidence type="ECO:0000313" key="24">
    <source>
        <dbReference type="EMBL" id="KAJ6402212.1"/>
    </source>
</evidence>
<protein>
    <recommendedName>
        <fullName evidence="21">Cellulose synthase</fullName>
        <ecNumber evidence="21">2.4.1.12</ecNumber>
    </recommendedName>
</protein>
<dbReference type="GO" id="GO:0016760">
    <property type="term" value="F:cellulose synthase (UDP-forming) activity"/>
    <property type="evidence" value="ECO:0007669"/>
    <property type="project" value="UniProtKB-EC"/>
</dbReference>
<feature type="binding site" evidence="20">
    <location>
        <position position="435"/>
    </location>
    <ligand>
        <name>Mn(2+)</name>
        <dbReference type="ChEBI" id="CHEBI:29035"/>
    </ligand>
</feature>
<keyword evidence="11 21" id="KW-0862">Zinc</keyword>
<feature type="transmembrane region" description="Helical" evidence="21">
    <location>
        <begin position="780"/>
        <end position="799"/>
    </location>
</feature>
<evidence type="ECO:0000259" key="23">
    <source>
        <dbReference type="Pfam" id="PF14569"/>
    </source>
</evidence>
<dbReference type="InterPro" id="IPR005150">
    <property type="entry name" value="Cellulose_synth"/>
</dbReference>
<evidence type="ECO:0000256" key="17">
    <source>
        <dbReference type="ARBA" id="ARBA00048682"/>
    </source>
</evidence>
<dbReference type="AlphaFoldDB" id="A0AAD6JBQ2"/>
<comment type="cofactor">
    <cofactor evidence="1">
        <name>Mn(2+)</name>
        <dbReference type="ChEBI" id="CHEBI:29035"/>
    </cofactor>
</comment>
<feature type="compositionally biased region" description="Polar residues" evidence="22">
    <location>
        <begin position="70"/>
        <end position="84"/>
    </location>
</feature>
<dbReference type="GO" id="GO:0071555">
    <property type="term" value="P:cell wall organization"/>
    <property type="evidence" value="ECO:0007669"/>
    <property type="project" value="UniProtKB-KW"/>
</dbReference>
<evidence type="ECO:0000256" key="20">
    <source>
        <dbReference type="PIRSR" id="PIRSR605150-3"/>
    </source>
</evidence>
<evidence type="ECO:0000256" key="8">
    <source>
        <dbReference type="ARBA" id="ARBA00022692"/>
    </source>
</evidence>
<evidence type="ECO:0000256" key="9">
    <source>
        <dbReference type="ARBA" id="ARBA00022723"/>
    </source>
</evidence>
<gene>
    <name evidence="24" type="ORF">OIU84_014326</name>
</gene>
<dbReference type="GO" id="GO:0008270">
    <property type="term" value="F:zinc ion binding"/>
    <property type="evidence" value="ECO:0007669"/>
    <property type="project" value="UniProtKB-KW"/>
</dbReference>
<reference evidence="24 25" key="1">
    <citation type="journal article" date="2023" name="Int. J. Mol. Sci.">
        <title>De Novo Assembly and Annotation of 11 Diverse Shrub Willow (Salix) Genomes Reveals Novel Gene Organization in Sex-Linked Regions.</title>
        <authorList>
            <person name="Hyden B."/>
            <person name="Feng K."/>
            <person name="Yates T.B."/>
            <person name="Jawdy S."/>
            <person name="Cereghino C."/>
            <person name="Smart L.B."/>
            <person name="Muchero W."/>
        </authorList>
    </citation>
    <scope>NUCLEOTIDE SEQUENCE [LARGE SCALE GENOMIC DNA]</scope>
    <source>
        <tissue evidence="24">Shoot tip</tissue>
    </source>
</reference>
<dbReference type="EC" id="2.4.1.12" evidence="21"/>
<feature type="binding site" evidence="19">
    <location>
        <position position="434"/>
    </location>
    <ligand>
        <name>UDP-alpha-D-glucose</name>
        <dbReference type="ChEBI" id="CHEBI:58885"/>
    </ligand>
</feature>